<dbReference type="EMBL" id="CP037920">
    <property type="protein sequence ID" value="QDT96299.1"/>
    <property type="molecule type" value="Genomic_DNA"/>
</dbReference>
<accession>A0A517VTK5</accession>
<evidence type="ECO:0000313" key="1">
    <source>
        <dbReference type="EMBL" id="QDT96299.1"/>
    </source>
</evidence>
<gene>
    <name evidence="1" type="ORF">V144x_17530</name>
</gene>
<evidence type="ECO:0000313" key="2">
    <source>
        <dbReference type="Proteomes" id="UP000318704"/>
    </source>
</evidence>
<organism evidence="1 2">
    <name type="scientific">Gimesia aquarii</name>
    <dbReference type="NCBI Taxonomy" id="2527964"/>
    <lineage>
        <taxon>Bacteria</taxon>
        <taxon>Pseudomonadati</taxon>
        <taxon>Planctomycetota</taxon>
        <taxon>Planctomycetia</taxon>
        <taxon>Planctomycetales</taxon>
        <taxon>Planctomycetaceae</taxon>
        <taxon>Gimesia</taxon>
    </lineage>
</organism>
<sequence>MVTVDQMKSAWEDSCNKKSLLLTSDQRFVQHSCLRTRSKGYSMLY</sequence>
<dbReference type="AlphaFoldDB" id="A0A517VTK5"/>
<protein>
    <submittedName>
        <fullName evidence="1">Uncharacterized protein</fullName>
    </submittedName>
</protein>
<dbReference type="KEGG" id="gaw:V144x_17530"/>
<dbReference type="Proteomes" id="UP000318704">
    <property type="component" value="Chromosome"/>
</dbReference>
<name>A0A517VTK5_9PLAN</name>
<proteinExistence type="predicted"/>
<reference evidence="1 2" key="1">
    <citation type="submission" date="2019-03" db="EMBL/GenBank/DDBJ databases">
        <title>Deep-cultivation of Planctomycetes and their phenomic and genomic characterization uncovers novel biology.</title>
        <authorList>
            <person name="Wiegand S."/>
            <person name="Jogler M."/>
            <person name="Boedeker C."/>
            <person name="Pinto D."/>
            <person name="Vollmers J."/>
            <person name="Rivas-Marin E."/>
            <person name="Kohn T."/>
            <person name="Peeters S.H."/>
            <person name="Heuer A."/>
            <person name="Rast P."/>
            <person name="Oberbeckmann S."/>
            <person name="Bunk B."/>
            <person name="Jeske O."/>
            <person name="Meyerdierks A."/>
            <person name="Storesund J.E."/>
            <person name="Kallscheuer N."/>
            <person name="Luecker S."/>
            <person name="Lage O.M."/>
            <person name="Pohl T."/>
            <person name="Merkel B.J."/>
            <person name="Hornburger P."/>
            <person name="Mueller R.-W."/>
            <person name="Bruemmer F."/>
            <person name="Labrenz M."/>
            <person name="Spormann A.M."/>
            <person name="Op den Camp H."/>
            <person name="Overmann J."/>
            <person name="Amann R."/>
            <person name="Jetten M.S.M."/>
            <person name="Mascher T."/>
            <person name="Medema M.H."/>
            <person name="Devos D.P."/>
            <person name="Kaster A.-K."/>
            <person name="Ovreas L."/>
            <person name="Rohde M."/>
            <person name="Galperin M.Y."/>
            <person name="Jogler C."/>
        </authorList>
    </citation>
    <scope>NUCLEOTIDE SEQUENCE [LARGE SCALE GENOMIC DNA]</scope>
    <source>
        <strain evidence="1 2">V144</strain>
    </source>
</reference>